<sequence>MPCYLLRPSSPSLELPVAPAPPAPFSLYLPLLHFCRFAQIGVPFPPDFLDHVRNIFRRLFRIYAHIYYCHFERMSALGAEPHLNTCFKHYMYFVYEFQLIPKKEELAPLQELIDKLMERDAEMFKGSRASASNAAPDGFGPAAA</sequence>
<dbReference type="AlphaFoldDB" id="A0A7S4F664"/>
<organism evidence="1">
    <name type="scientific">Chrysotila carterae</name>
    <name type="common">Marine alga</name>
    <name type="synonym">Syracosphaera carterae</name>
    <dbReference type="NCBI Taxonomy" id="13221"/>
    <lineage>
        <taxon>Eukaryota</taxon>
        <taxon>Haptista</taxon>
        <taxon>Haptophyta</taxon>
        <taxon>Prymnesiophyceae</taxon>
        <taxon>Isochrysidales</taxon>
        <taxon>Isochrysidaceae</taxon>
        <taxon>Chrysotila</taxon>
    </lineage>
</organism>
<name>A0A7S4F664_CHRCT</name>
<protein>
    <recommendedName>
        <fullName evidence="2">Mob1/phocein family protein</fullName>
    </recommendedName>
</protein>
<evidence type="ECO:0000313" key="1">
    <source>
        <dbReference type="EMBL" id="CAE0774919.1"/>
    </source>
</evidence>
<dbReference type="InterPro" id="IPR036703">
    <property type="entry name" value="MOB_kinase_act_sf"/>
</dbReference>
<dbReference type="Pfam" id="PF03637">
    <property type="entry name" value="Mob1_phocein"/>
    <property type="match status" value="1"/>
</dbReference>
<evidence type="ECO:0008006" key="2">
    <source>
        <dbReference type="Google" id="ProtNLM"/>
    </source>
</evidence>
<proteinExistence type="predicted"/>
<dbReference type="PANTHER" id="PTHR22599">
    <property type="entry name" value="MPS ONE BINDER KINASE ACTIVATOR-LIKE MOB"/>
    <property type="match status" value="1"/>
</dbReference>
<dbReference type="SMART" id="SM01388">
    <property type="entry name" value="Mob1_phocein"/>
    <property type="match status" value="1"/>
</dbReference>
<dbReference type="SUPFAM" id="SSF101152">
    <property type="entry name" value="Mob1/phocein"/>
    <property type="match status" value="1"/>
</dbReference>
<reference evidence="1" key="1">
    <citation type="submission" date="2021-01" db="EMBL/GenBank/DDBJ databases">
        <authorList>
            <person name="Corre E."/>
            <person name="Pelletier E."/>
            <person name="Niang G."/>
            <person name="Scheremetjew M."/>
            <person name="Finn R."/>
            <person name="Kale V."/>
            <person name="Holt S."/>
            <person name="Cochrane G."/>
            <person name="Meng A."/>
            <person name="Brown T."/>
            <person name="Cohen L."/>
        </authorList>
    </citation>
    <scope>NUCLEOTIDE SEQUENCE</scope>
    <source>
        <strain evidence="1">CCMP645</strain>
    </source>
</reference>
<dbReference type="InterPro" id="IPR005301">
    <property type="entry name" value="MOB_kinase_act_fam"/>
</dbReference>
<accession>A0A7S4F664</accession>
<dbReference type="EMBL" id="HBIZ01043102">
    <property type="protein sequence ID" value="CAE0774919.1"/>
    <property type="molecule type" value="Transcribed_RNA"/>
</dbReference>
<dbReference type="Gene3D" id="1.20.140.30">
    <property type="entry name" value="MOB kinase activator"/>
    <property type="match status" value="1"/>
</dbReference>
<gene>
    <name evidence="1" type="ORF">PCAR00345_LOCUS27553</name>
</gene>